<sequence length="319" mass="36332">MNMSFLKKKPTVMVKIIDINRELTNYKIKVQVMKKWNMQSGNKISAIEMVLVDEDGTRIHASIDEAYVKIFEGKIVESSSLTCTLWNDFGKEVIDYAGANKERKIICVVRFACVNEWRDVFSISNSYNATQLLFDPPTPQVEDFISRLPNDNTTITSNDSSSSSANKVDWDDEFLKKNKKKTIQEITQNFEVEKFVTSAIVTSIQTTPKWYYLGCTTCRKGVHPCENLDDENEQMMFYCLSCDKKNSEVDVKYKIVMFVTDDNKTCEAKLIVFDTIAAPFLRIPAVDLANEVAEEAPSVLLEALRNLIGKELLLKISFA</sequence>
<comment type="caution">
    <text evidence="2">The sequence shown here is derived from an EMBL/GenBank/DDBJ whole genome shotgun (WGS) entry which is preliminary data.</text>
</comment>
<dbReference type="InterPro" id="IPR003871">
    <property type="entry name" value="RFA1B/D_OB_1st"/>
</dbReference>
<protein>
    <recommendedName>
        <fullName evidence="1">Replication protein A 70 kDa DNA-binding subunit B/D first OB fold domain-containing protein</fullName>
    </recommendedName>
</protein>
<name>A0A6D2JEK5_9BRAS</name>
<dbReference type="InterPro" id="IPR012340">
    <property type="entry name" value="NA-bd_OB-fold"/>
</dbReference>
<dbReference type="SUPFAM" id="SSF50249">
    <property type="entry name" value="Nucleic acid-binding proteins"/>
    <property type="match status" value="3"/>
</dbReference>
<dbReference type="CDD" id="cd04481">
    <property type="entry name" value="RPA1_DBD_B_like"/>
    <property type="match status" value="1"/>
</dbReference>
<evidence type="ECO:0000313" key="2">
    <source>
        <dbReference type="EMBL" id="CAA7035451.1"/>
    </source>
</evidence>
<dbReference type="PANTHER" id="PTHR47165:SF4">
    <property type="entry name" value="OS03G0429900 PROTEIN"/>
    <property type="match status" value="1"/>
</dbReference>
<reference evidence="2" key="1">
    <citation type="submission" date="2020-01" db="EMBL/GenBank/DDBJ databases">
        <authorList>
            <person name="Mishra B."/>
        </authorList>
    </citation>
    <scope>NUCLEOTIDE SEQUENCE [LARGE SCALE GENOMIC DNA]</scope>
</reference>
<dbReference type="Proteomes" id="UP000467841">
    <property type="component" value="Unassembled WGS sequence"/>
</dbReference>
<dbReference type="Pfam" id="PF02721">
    <property type="entry name" value="DUF223"/>
    <property type="match status" value="1"/>
</dbReference>
<dbReference type="EMBL" id="CACVBM020001158">
    <property type="protein sequence ID" value="CAA7035451.1"/>
    <property type="molecule type" value="Genomic_DNA"/>
</dbReference>
<dbReference type="OrthoDB" id="1113693at2759"/>
<accession>A0A6D2JEK5</accession>
<organism evidence="2 3">
    <name type="scientific">Microthlaspi erraticum</name>
    <dbReference type="NCBI Taxonomy" id="1685480"/>
    <lineage>
        <taxon>Eukaryota</taxon>
        <taxon>Viridiplantae</taxon>
        <taxon>Streptophyta</taxon>
        <taxon>Embryophyta</taxon>
        <taxon>Tracheophyta</taxon>
        <taxon>Spermatophyta</taxon>
        <taxon>Magnoliopsida</taxon>
        <taxon>eudicotyledons</taxon>
        <taxon>Gunneridae</taxon>
        <taxon>Pentapetalae</taxon>
        <taxon>rosids</taxon>
        <taxon>malvids</taxon>
        <taxon>Brassicales</taxon>
        <taxon>Brassicaceae</taxon>
        <taxon>Coluteocarpeae</taxon>
        <taxon>Microthlaspi</taxon>
    </lineage>
</organism>
<keyword evidence="3" id="KW-1185">Reference proteome</keyword>
<dbReference type="AlphaFoldDB" id="A0A6D2JEK5"/>
<gene>
    <name evidence="2" type="ORF">MERR_LOCUS22686</name>
</gene>
<dbReference type="PANTHER" id="PTHR47165">
    <property type="entry name" value="OS03G0429900 PROTEIN"/>
    <property type="match status" value="1"/>
</dbReference>
<evidence type="ECO:0000313" key="3">
    <source>
        <dbReference type="Proteomes" id="UP000467841"/>
    </source>
</evidence>
<feature type="domain" description="Replication protein A 70 kDa DNA-binding subunit B/D first OB fold" evidence="1">
    <location>
        <begin position="16"/>
        <end position="80"/>
    </location>
</feature>
<proteinExistence type="predicted"/>
<dbReference type="Gene3D" id="2.40.50.140">
    <property type="entry name" value="Nucleic acid-binding proteins"/>
    <property type="match status" value="2"/>
</dbReference>
<evidence type="ECO:0000259" key="1">
    <source>
        <dbReference type="Pfam" id="PF02721"/>
    </source>
</evidence>